<evidence type="ECO:0000259" key="1">
    <source>
        <dbReference type="Pfam" id="PF01370"/>
    </source>
</evidence>
<dbReference type="AlphaFoldDB" id="A0A0F9NAC2"/>
<gene>
    <name evidence="2" type="ORF">LCGC14_0991290</name>
</gene>
<reference evidence="2" key="1">
    <citation type="journal article" date="2015" name="Nature">
        <title>Complex archaea that bridge the gap between prokaryotes and eukaryotes.</title>
        <authorList>
            <person name="Spang A."/>
            <person name="Saw J.H."/>
            <person name="Jorgensen S.L."/>
            <person name="Zaremba-Niedzwiedzka K."/>
            <person name="Martijn J."/>
            <person name="Lind A.E."/>
            <person name="van Eijk R."/>
            <person name="Schleper C."/>
            <person name="Guy L."/>
            <person name="Ettema T.J."/>
        </authorList>
    </citation>
    <scope>NUCLEOTIDE SEQUENCE</scope>
</reference>
<proteinExistence type="predicted"/>
<dbReference type="SUPFAM" id="SSF51735">
    <property type="entry name" value="NAD(P)-binding Rossmann-fold domains"/>
    <property type="match status" value="1"/>
</dbReference>
<dbReference type="InterPro" id="IPR036291">
    <property type="entry name" value="NAD(P)-bd_dom_sf"/>
</dbReference>
<comment type="caution">
    <text evidence="2">The sequence shown here is derived from an EMBL/GenBank/DDBJ whole genome shotgun (WGS) entry which is preliminary data.</text>
</comment>
<protein>
    <recommendedName>
        <fullName evidence="1">NAD-dependent epimerase/dehydratase domain-containing protein</fullName>
    </recommendedName>
</protein>
<dbReference type="PANTHER" id="PTHR43245:SF13">
    <property type="entry name" value="UDP-D-APIOSE_UDP-D-XYLOSE SYNTHASE 2"/>
    <property type="match status" value="1"/>
</dbReference>
<feature type="domain" description="NAD-dependent epimerase/dehydratase" evidence="1">
    <location>
        <begin position="3"/>
        <end position="220"/>
    </location>
</feature>
<dbReference type="Pfam" id="PF01370">
    <property type="entry name" value="Epimerase"/>
    <property type="match status" value="1"/>
</dbReference>
<evidence type="ECO:0000313" key="2">
    <source>
        <dbReference type="EMBL" id="KKN14924.1"/>
    </source>
</evidence>
<name>A0A0F9NAC2_9ZZZZ</name>
<dbReference type="EMBL" id="LAZR01003767">
    <property type="protein sequence ID" value="KKN14924.1"/>
    <property type="molecule type" value="Genomic_DNA"/>
</dbReference>
<dbReference type="InterPro" id="IPR050177">
    <property type="entry name" value="Lipid_A_modif_metabolic_enz"/>
</dbReference>
<dbReference type="InterPro" id="IPR001509">
    <property type="entry name" value="Epimerase_deHydtase"/>
</dbReference>
<organism evidence="2">
    <name type="scientific">marine sediment metagenome</name>
    <dbReference type="NCBI Taxonomy" id="412755"/>
    <lineage>
        <taxon>unclassified sequences</taxon>
        <taxon>metagenomes</taxon>
        <taxon>ecological metagenomes</taxon>
    </lineage>
</organism>
<accession>A0A0F9NAC2</accession>
<dbReference type="PANTHER" id="PTHR43245">
    <property type="entry name" value="BIFUNCTIONAL POLYMYXIN RESISTANCE PROTEIN ARNA"/>
    <property type="match status" value="1"/>
</dbReference>
<dbReference type="Gene3D" id="3.40.50.720">
    <property type="entry name" value="NAD(P)-binding Rossmann-like Domain"/>
    <property type="match status" value="1"/>
</dbReference>
<sequence length="301" mass="32964">MKILITGGAGFLGQELVASLAKVRSNQIYILDSFLHGSGLNNKLPKRKNVHPAVVGNVRNYYDFFRVIDRYKPDVIVHLAAFITRPESVDNFRACSEINYVGMANLLDACSIVKPRPSKIIFASSEAAREPLSHHGISKRASEDLLHLIAPLMGIEATSMRFSEIYGLSKSFSSNSMVNFLTDTMLLGSDVALYNVNKERDMVHISDAVKACELVINTDVKGLGRLDIGTGVGVPVKNVASAVKEATGFQGQLKFLEDPCIMVVDSVADTVPAKELLGFECEADFEEELAAMVKKRKRALK</sequence>